<evidence type="ECO:0000256" key="1">
    <source>
        <dbReference type="ARBA" id="ARBA00004651"/>
    </source>
</evidence>
<gene>
    <name evidence="12" type="ORF">BG015_011502</name>
</gene>
<evidence type="ECO:0000256" key="6">
    <source>
        <dbReference type="ARBA" id="ARBA00022989"/>
    </source>
</evidence>
<evidence type="ECO:0000313" key="13">
    <source>
        <dbReference type="Proteomes" id="UP000748756"/>
    </source>
</evidence>
<evidence type="ECO:0000313" key="12">
    <source>
        <dbReference type="EMBL" id="KAF9146783.1"/>
    </source>
</evidence>
<dbReference type="Proteomes" id="UP000748756">
    <property type="component" value="Unassembled WGS sequence"/>
</dbReference>
<feature type="region of interest" description="Disordered" evidence="10">
    <location>
        <begin position="1"/>
        <end position="64"/>
    </location>
</feature>
<evidence type="ECO:0000256" key="4">
    <source>
        <dbReference type="ARBA" id="ARBA00022475"/>
    </source>
</evidence>
<feature type="compositionally biased region" description="Low complexity" evidence="10">
    <location>
        <begin position="29"/>
        <end position="42"/>
    </location>
</feature>
<name>A0A9P5V850_9FUNG</name>
<keyword evidence="5 11" id="KW-0812">Transmembrane</keyword>
<feature type="compositionally biased region" description="Low complexity" evidence="10">
    <location>
        <begin position="1"/>
        <end position="15"/>
    </location>
</feature>
<evidence type="ECO:0000256" key="8">
    <source>
        <dbReference type="ARBA" id="ARBA00023136"/>
    </source>
</evidence>
<evidence type="ECO:0000256" key="2">
    <source>
        <dbReference type="ARBA" id="ARBA00007254"/>
    </source>
</evidence>
<keyword evidence="9" id="KW-0407">Ion channel</keyword>
<dbReference type="InterPro" id="IPR036019">
    <property type="entry name" value="MscL_channel"/>
</dbReference>
<dbReference type="PROSITE" id="PS01327">
    <property type="entry name" value="MSCL"/>
    <property type="match status" value="1"/>
</dbReference>
<dbReference type="SUPFAM" id="SSF81330">
    <property type="entry name" value="Gated mechanosensitive channel"/>
    <property type="match status" value="1"/>
</dbReference>
<dbReference type="NCBIfam" id="TIGR00220">
    <property type="entry name" value="mscL"/>
    <property type="match status" value="1"/>
</dbReference>
<comment type="caution">
    <text evidence="12">The sequence shown here is derived from an EMBL/GenBank/DDBJ whole genome shotgun (WGS) entry which is preliminary data.</text>
</comment>
<evidence type="ECO:0000256" key="7">
    <source>
        <dbReference type="ARBA" id="ARBA00023065"/>
    </source>
</evidence>
<protein>
    <recommendedName>
        <fullName evidence="14">Large-conductance mechanosensitive channel</fullName>
    </recommendedName>
</protein>
<dbReference type="PANTHER" id="PTHR30266:SF2">
    <property type="entry name" value="LARGE-CONDUCTANCE MECHANOSENSITIVE CHANNEL"/>
    <property type="match status" value="1"/>
</dbReference>
<dbReference type="GO" id="GO:0008381">
    <property type="term" value="F:mechanosensitive monoatomic ion channel activity"/>
    <property type="evidence" value="ECO:0007669"/>
    <property type="project" value="InterPro"/>
</dbReference>
<dbReference type="InterPro" id="IPR001185">
    <property type="entry name" value="MS_channel"/>
</dbReference>
<proteinExistence type="inferred from homology"/>
<reference evidence="12" key="1">
    <citation type="journal article" date="2020" name="Fungal Divers.">
        <title>Resolving the Mortierellaceae phylogeny through synthesis of multi-gene phylogenetics and phylogenomics.</title>
        <authorList>
            <person name="Vandepol N."/>
            <person name="Liber J."/>
            <person name="Desiro A."/>
            <person name="Na H."/>
            <person name="Kennedy M."/>
            <person name="Barry K."/>
            <person name="Grigoriev I.V."/>
            <person name="Miller A.N."/>
            <person name="O'Donnell K."/>
            <person name="Stajich J.E."/>
            <person name="Bonito G."/>
        </authorList>
    </citation>
    <scope>NUCLEOTIDE SEQUENCE</scope>
    <source>
        <strain evidence="12">NRRL 6426</strain>
    </source>
</reference>
<feature type="transmembrane region" description="Helical" evidence="11">
    <location>
        <begin position="125"/>
        <end position="158"/>
    </location>
</feature>
<dbReference type="InterPro" id="IPR019823">
    <property type="entry name" value="Mechanosensitive_channel_CS"/>
</dbReference>
<dbReference type="InterPro" id="IPR037673">
    <property type="entry name" value="MSC/AndL"/>
</dbReference>
<keyword evidence="8 11" id="KW-0472">Membrane</keyword>
<keyword evidence="13" id="KW-1185">Reference proteome</keyword>
<keyword evidence="4" id="KW-1003">Cell membrane</keyword>
<comment type="similarity">
    <text evidence="2">Belongs to the MscL family.</text>
</comment>
<dbReference type="GO" id="GO:0005886">
    <property type="term" value="C:plasma membrane"/>
    <property type="evidence" value="ECO:0007669"/>
    <property type="project" value="UniProtKB-SubCell"/>
</dbReference>
<dbReference type="Pfam" id="PF01741">
    <property type="entry name" value="MscL"/>
    <property type="match status" value="1"/>
</dbReference>
<sequence>MSNYNNNSNPQQPSSAYTSRKQDDYHPLQNQHNNQQCSSNGGQDEHSDLNGTAGGMDSAGKSKKRNVITEARSGITHGAQAVRGGISNVEKGVGQVGDKLVKAPGMKQGASFFADYRKFMDRGNVIDLAVAVVVGAAFTAIVTSLVTDIITPLIAIALGKNLEENFVVLRRNPLEPADTSLPTRAFAKEHMAVTWNWGNFVQTVINFFIISGCVFIFVKVYEISRSSKKEVTEKKCDYCLKSIPLNAVRCPNCTTWLDWDACAKVTNMERVAAAASNGGNNSPFADQPAHF</sequence>
<accession>A0A9P5V850</accession>
<evidence type="ECO:0000256" key="5">
    <source>
        <dbReference type="ARBA" id="ARBA00022692"/>
    </source>
</evidence>
<dbReference type="OrthoDB" id="10010920at2759"/>
<organism evidence="12 13">
    <name type="scientific">Linnemannia schmuckeri</name>
    <dbReference type="NCBI Taxonomy" id="64567"/>
    <lineage>
        <taxon>Eukaryota</taxon>
        <taxon>Fungi</taxon>
        <taxon>Fungi incertae sedis</taxon>
        <taxon>Mucoromycota</taxon>
        <taxon>Mortierellomycotina</taxon>
        <taxon>Mortierellomycetes</taxon>
        <taxon>Mortierellales</taxon>
        <taxon>Mortierellaceae</taxon>
        <taxon>Linnemannia</taxon>
    </lineage>
</organism>
<comment type="subcellular location">
    <subcellularLocation>
        <location evidence="1">Cell membrane</location>
        <topology evidence="1">Multi-pass membrane protein</topology>
    </subcellularLocation>
</comment>
<dbReference type="AlphaFoldDB" id="A0A9P5V850"/>
<keyword evidence="3" id="KW-0813">Transport</keyword>
<dbReference type="PANTHER" id="PTHR30266">
    <property type="entry name" value="MECHANOSENSITIVE CHANNEL MSCL"/>
    <property type="match status" value="1"/>
</dbReference>
<evidence type="ECO:0008006" key="14">
    <source>
        <dbReference type="Google" id="ProtNLM"/>
    </source>
</evidence>
<evidence type="ECO:0000256" key="10">
    <source>
        <dbReference type="SAM" id="MobiDB-lite"/>
    </source>
</evidence>
<dbReference type="EMBL" id="JAAAUQ010000895">
    <property type="protein sequence ID" value="KAF9146783.1"/>
    <property type="molecule type" value="Genomic_DNA"/>
</dbReference>
<evidence type="ECO:0000256" key="9">
    <source>
        <dbReference type="ARBA" id="ARBA00023303"/>
    </source>
</evidence>
<keyword evidence="6 11" id="KW-1133">Transmembrane helix</keyword>
<evidence type="ECO:0000256" key="11">
    <source>
        <dbReference type="SAM" id="Phobius"/>
    </source>
</evidence>
<evidence type="ECO:0000256" key="3">
    <source>
        <dbReference type="ARBA" id="ARBA00022448"/>
    </source>
</evidence>
<feature type="transmembrane region" description="Helical" evidence="11">
    <location>
        <begin position="200"/>
        <end position="221"/>
    </location>
</feature>
<keyword evidence="7" id="KW-0406">Ion transport</keyword>
<dbReference type="Gene3D" id="1.10.1200.120">
    <property type="entry name" value="Large-conductance mechanosensitive channel, MscL, domain 1"/>
    <property type="match status" value="1"/>
</dbReference>